<proteinExistence type="inferred from homology"/>
<protein>
    <submittedName>
        <fullName evidence="8">M48 family metallopeptidase</fullName>
    </submittedName>
</protein>
<evidence type="ECO:0000256" key="6">
    <source>
        <dbReference type="RuleBase" id="RU003983"/>
    </source>
</evidence>
<comment type="similarity">
    <text evidence="6">Belongs to the peptidase M48 family.</text>
</comment>
<keyword evidence="9" id="KW-1185">Reference proteome</keyword>
<comment type="caution">
    <text evidence="8">The sequence shown here is derived from an EMBL/GenBank/DDBJ whole genome shotgun (WGS) entry which is preliminary data.</text>
</comment>
<dbReference type="PANTHER" id="PTHR22726">
    <property type="entry name" value="METALLOENDOPEPTIDASE OMA1"/>
    <property type="match status" value="1"/>
</dbReference>
<dbReference type="InterPro" id="IPR001915">
    <property type="entry name" value="Peptidase_M48"/>
</dbReference>
<dbReference type="InterPro" id="IPR001478">
    <property type="entry name" value="PDZ"/>
</dbReference>
<comment type="cofactor">
    <cofactor evidence="6">
        <name>Zn(2+)</name>
        <dbReference type="ChEBI" id="CHEBI:29105"/>
    </cofactor>
    <text evidence="6">Binds 1 zinc ion per subunit.</text>
</comment>
<dbReference type="SUPFAM" id="SSF50156">
    <property type="entry name" value="PDZ domain-like"/>
    <property type="match status" value="1"/>
</dbReference>
<evidence type="ECO:0000313" key="9">
    <source>
        <dbReference type="Proteomes" id="UP001225596"/>
    </source>
</evidence>
<accession>A0ABU1BLD6</accession>
<evidence type="ECO:0000259" key="7">
    <source>
        <dbReference type="PROSITE" id="PS50106"/>
    </source>
</evidence>
<name>A0ABU1BLD6_9BURK</name>
<feature type="domain" description="PDZ" evidence="7">
    <location>
        <begin position="66"/>
        <end position="145"/>
    </location>
</feature>
<sequence>MPEQRPVATSQQPAESEDDATLRMLTNLQDRLYRITAPILVNNTDLCKGNARNLLGFTAKNKYSYSIELASTAERILGLDERLQVLGVLSGSGASKVGMRRGDKLLAIEGSSIPTGLNAERQAAAMLLPLMKNRAAVKLNVLRNNSDVELTVPLTYACAFGIELGNSDHVNAYNDGRRVMITRGMMNFVQSDNELAYVLAKEIAHNSLRHASKQNIVGTVSAIIENLVRIQPDLTTMAGSAGIKAMPQELDAEADRLALYMLARAGYKIDDAPRFWQRLATQYPATVLNGYTAIHPGVAHRLSVIERTVGEIKTKQASRRPLVP</sequence>
<dbReference type="Pfam" id="PF01435">
    <property type="entry name" value="Peptidase_M48"/>
    <property type="match status" value="1"/>
</dbReference>
<reference evidence="8 9" key="1">
    <citation type="submission" date="2023-08" db="EMBL/GenBank/DDBJ databases">
        <title>Oxalobacteraceae gen .nov., isolated from river sludge outside the plant.</title>
        <authorList>
            <person name="Zhao S.Y."/>
        </authorList>
    </citation>
    <scope>NUCLEOTIDE SEQUENCE [LARGE SCALE GENOMIC DNA]</scope>
    <source>
        <strain evidence="8 9">R-40</strain>
    </source>
</reference>
<dbReference type="PANTHER" id="PTHR22726:SF1">
    <property type="entry name" value="METALLOENDOPEPTIDASE OMA1, MITOCHONDRIAL"/>
    <property type="match status" value="1"/>
</dbReference>
<evidence type="ECO:0000256" key="5">
    <source>
        <dbReference type="ARBA" id="ARBA00023049"/>
    </source>
</evidence>
<dbReference type="PROSITE" id="PS50106">
    <property type="entry name" value="PDZ"/>
    <property type="match status" value="1"/>
</dbReference>
<dbReference type="InterPro" id="IPR036034">
    <property type="entry name" value="PDZ_sf"/>
</dbReference>
<keyword evidence="2" id="KW-0479">Metal-binding</keyword>
<dbReference type="EMBL" id="JAUYVH010000002">
    <property type="protein sequence ID" value="MDQ9169807.1"/>
    <property type="molecule type" value="Genomic_DNA"/>
</dbReference>
<dbReference type="Gene3D" id="2.30.42.10">
    <property type="match status" value="1"/>
</dbReference>
<organism evidence="8 9">
    <name type="scientific">Keguizhuia sedimenti</name>
    <dbReference type="NCBI Taxonomy" id="3064264"/>
    <lineage>
        <taxon>Bacteria</taxon>
        <taxon>Pseudomonadati</taxon>
        <taxon>Pseudomonadota</taxon>
        <taxon>Betaproteobacteria</taxon>
        <taxon>Burkholderiales</taxon>
        <taxon>Oxalobacteraceae</taxon>
        <taxon>Keguizhuia</taxon>
    </lineage>
</organism>
<dbReference type="InterPro" id="IPR051156">
    <property type="entry name" value="Mito/Outer_Membr_Metalloprot"/>
</dbReference>
<evidence type="ECO:0000256" key="4">
    <source>
        <dbReference type="ARBA" id="ARBA00022833"/>
    </source>
</evidence>
<evidence type="ECO:0000256" key="3">
    <source>
        <dbReference type="ARBA" id="ARBA00022801"/>
    </source>
</evidence>
<evidence type="ECO:0000256" key="2">
    <source>
        <dbReference type="ARBA" id="ARBA00022723"/>
    </source>
</evidence>
<keyword evidence="1 6" id="KW-0645">Protease</keyword>
<dbReference type="CDD" id="cd07342">
    <property type="entry name" value="M48C_Oma1_like"/>
    <property type="match status" value="1"/>
</dbReference>
<keyword evidence="4 6" id="KW-0862">Zinc</keyword>
<keyword evidence="3 6" id="KW-0378">Hydrolase</keyword>
<evidence type="ECO:0000256" key="1">
    <source>
        <dbReference type="ARBA" id="ARBA00022670"/>
    </source>
</evidence>
<dbReference type="Proteomes" id="UP001225596">
    <property type="component" value="Unassembled WGS sequence"/>
</dbReference>
<gene>
    <name evidence="8" type="ORF">Q8A64_05210</name>
</gene>
<evidence type="ECO:0000313" key="8">
    <source>
        <dbReference type="EMBL" id="MDQ9169807.1"/>
    </source>
</evidence>
<dbReference type="RefSeq" id="WP_338435739.1">
    <property type="nucleotide sequence ID" value="NZ_JAUYVH010000002.1"/>
</dbReference>
<keyword evidence="5 6" id="KW-0482">Metalloprotease</keyword>